<dbReference type="KEGG" id="soe:110798127"/>
<evidence type="ECO:0000313" key="4">
    <source>
        <dbReference type="RefSeq" id="XP_056693518.1"/>
    </source>
</evidence>
<dbReference type="RefSeq" id="XP_021858968.1">
    <property type="nucleotide sequence ID" value="XM_022003276.1"/>
</dbReference>
<dbReference type="Pfam" id="PF11976">
    <property type="entry name" value="Rad60-SLD"/>
    <property type="match status" value="2"/>
</dbReference>
<dbReference type="AlphaFoldDB" id="A0A9R0K5Z5"/>
<dbReference type="Proteomes" id="UP000813463">
    <property type="component" value="Chromosome 2"/>
</dbReference>
<reference evidence="3" key="2">
    <citation type="submission" date="2025-04" db="UniProtKB">
        <authorList>
            <consortium name="RefSeq"/>
        </authorList>
    </citation>
    <scope>IDENTIFICATION</scope>
    <source>
        <tissue evidence="4">Leaf</tissue>
    </source>
</reference>
<sequence length="287" mass="32455">MKRRYDPKVPIDISEDEEIGECLAIVKKEKRETKKIGVKVVKKSNSISEEEESVTFQIETDIPLRWVMIAFCQKSGLDFQTIRFEFNSAKLRETDTPHQLGMVHDDVIFSTLIPGGSGYSAVNYVTLCIRMHKETDMFRSVRRSTAILPQLMRCFPSSGPQKQGSLSFVYGGLKLDENHTAKELNMEDGDVSDGFNFNTMSSSLSIIRPHITLKVKCVSGNLTLFRVTQNTRLGQMMDRLVPPNPLSGDKNIRFLFHGRQLEATKTVEEVQLQDGDQIDSILCLRGC</sequence>
<protein>
    <submittedName>
        <fullName evidence="3">Uncharacterized protein LOC110798127</fullName>
    </submittedName>
</protein>
<feature type="domain" description="Ubiquitin-like" evidence="1">
    <location>
        <begin position="211"/>
        <end position="287"/>
    </location>
</feature>
<dbReference type="GO" id="GO:0044389">
    <property type="term" value="F:ubiquitin-like protein ligase binding"/>
    <property type="evidence" value="ECO:0000318"/>
    <property type="project" value="GO_Central"/>
</dbReference>
<evidence type="ECO:0000313" key="2">
    <source>
        <dbReference type="Proteomes" id="UP000813463"/>
    </source>
</evidence>
<keyword evidence="2" id="KW-1185">Reference proteome</keyword>
<evidence type="ECO:0000313" key="3">
    <source>
        <dbReference type="RefSeq" id="XP_021858968.1"/>
    </source>
</evidence>
<dbReference type="InterPro" id="IPR000626">
    <property type="entry name" value="Ubiquitin-like_dom"/>
</dbReference>
<organism evidence="2 3">
    <name type="scientific">Spinacia oleracea</name>
    <name type="common">Spinach</name>
    <dbReference type="NCBI Taxonomy" id="3562"/>
    <lineage>
        <taxon>Eukaryota</taxon>
        <taxon>Viridiplantae</taxon>
        <taxon>Streptophyta</taxon>
        <taxon>Embryophyta</taxon>
        <taxon>Tracheophyta</taxon>
        <taxon>Spermatophyta</taxon>
        <taxon>Magnoliopsida</taxon>
        <taxon>eudicotyledons</taxon>
        <taxon>Gunneridae</taxon>
        <taxon>Pentapetalae</taxon>
        <taxon>Caryophyllales</taxon>
        <taxon>Chenopodiaceae</taxon>
        <taxon>Chenopodioideae</taxon>
        <taxon>Anserineae</taxon>
        <taxon>Spinacia</taxon>
    </lineage>
</organism>
<dbReference type="CDD" id="cd01763">
    <property type="entry name" value="Ubl_SUMO_like"/>
    <property type="match status" value="1"/>
</dbReference>
<dbReference type="GeneID" id="110798127"/>
<dbReference type="GO" id="GO:0016925">
    <property type="term" value="P:protein sumoylation"/>
    <property type="evidence" value="ECO:0000318"/>
    <property type="project" value="GO_Central"/>
</dbReference>
<dbReference type="Gene3D" id="3.10.20.90">
    <property type="entry name" value="Phosphatidylinositol 3-kinase Catalytic Subunit, Chain A, domain 1"/>
    <property type="match status" value="3"/>
</dbReference>
<dbReference type="InterPro" id="IPR029071">
    <property type="entry name" value="Ubiquitin-like_domsf"/>
</dbReference>
<dbReference type="SUPFAM" id="SSF54236">
    <property type="entry name" value="Ubiquitin-like"/>
    <property type="match status" value="3"/>
</dbReference>
<evidence type="ECO:0000259" key="1">
    <source>
        <dbReference type="PROSITE" id="PS50053"/>
    </source>
</evidence>
<proteinExistence type="predicted"/>
<dbReference type="GO" id="GO:0031386">
    <property type="term" value="F:protein tag activity"/>
    <property type="evidence" value="ECO:0000318"/>
    <property type="project" value="GO_Central"/>
</dbReference>
<accession>A0A9R0K5Z5</accession>
<dbReference type="PANTHER" id="PTHR10562">
    <property type="entry name" value="SMALL UBIQUITIN-RELATED MODIFIER"/>
    <property type="match status" value="1"/>
</dbReference>
<dbReference type="GO" id="GO:0005634">
    <property type="term" value="C:nucleus"/>
    <property type="evidence" value="ECO:0000318"/>
    <property type="project" value="GO_Central"/>
</dbReference>
<gene>
    <name evidence="3 4" type="primary">LOC110798127</name>
</gene>
<dbReference type="RefSeq" id="XP_056693518.1">
    <property type="nucleotide sequence ID" value="XM_056837540.1"/>
</dbReference>
<dbReference type="InterPro" id="IPR022617">
    <property type="entry name" value="Rad60/SUMO-like_dom"/>
</dbReference>
<dbReference type="PROSITE" id="PS50053">
    <property type="entry name" value="UBIQUITIN_2"/>
    <property type="match status" value="1"/>
</dbReference>
<name>A0A9R0K5Z5_SPIOL</name>
<reference evidence="2" key="1">
    <citation type="journal article" date="2021" name="Nat. Commun.">
        <title>Genomic analyses provide insights into spinach domestication and the genetic basis of agronomic traits.</title>
        <authorList>
            <person name="Cai X."/>
            <person name="Sun X."/>
            <person name="Xu C."/>
            <person name="Sun H."/>
            <person name="Wang X."/>
            <person name="Ge C."/>
            <person name="Zhang Z."/>
            <person name="Wang Q."/>
            <person name="Fei Z."/>
            <person name="Jiao C."/>
            <person name="Wang Q."/>
        </authorList>
    </citation>
    <scope>NUCLEOTIDE SEQUENCE [LARGE SCALE GENOMIC DNA]</scope>
    <source>
        <strain evidence="2">cv. Varoflay</strain>
    </source>
</reference>
<dbReference type="OrthoDB" id="442921at2759"/>